<dbReference type="InterPro" id="IPR036510">
    <property type="entry name" value="Ribosomal_bS20_sf"/>
</dbReference>
<evidence type="ECO:0000256" key="2">
    <source>
        <dbReference type="ARBA" id="ARBA00007634"/>
    </source>
</evidence>
<dbReference type="GO" id="GO:0006412">
    <property type="term" value="P:translation"/>
    <property type="evidence" value="ECO:0007669"/>
    <property type="project" value="UniProtKB-UniRule"/>
</dbReference>
<evidence type="ECO:0000256" key="8">
    <source>
        <dbReference type="HAMAP-Rule" id="MF_00500"/>
    </source>
</evidence>
<keyword evidence="5 8" id="KW-0689">Ribosomal protein</keyword>
<keyword evidence="3 8" id="KW-0699">rRNA-binding</keyword>
<reference evidence="10 11" key="2">
    <citation type="journal article" date="2011" name="Stand. Genomic Sci.">
        <title>Complete genome sequence of Calditerrivibrio nitroreducens type strain (Yu37-1).</title>
        <authorList>
            <person name="Pitluck S."/>
            <person name="Sikorski J."/>
            <person name="Zeytun A."/>
            <person name="Lapidus A."/>
            <person name="Nolan M."/>
            <person name="Lucas S."/>
            <person name="Hammon N."/>
            <person name="Deshpande S."/>
            <person name="Cheng J.F."/>
            <person name="Tapia R."/>
            <person name="Han C."/>
            <person name="Goodwin L."/>
            <person name="Liolios K."/>
            <person name="Pagani I."/>
            <person name="Ivanova N."/>
            <person name="Mavromatis K."/>
            <person name="Pati A."/>
            <person name="Chen A."/>
            <person name="Palaniappan K."/>
            <person name="Hauser L."/>
            <person name="Chang Y.J."/>
            <person name="Jeffries C.D."/>
            <person name="Detter J.C."/>
            <person name="Brambilla E."/>
            <person name="Djao O.D."/>
            <person name="Rohde M."/>
            <person name="Spring S."/>
            <person name="Goker M."/>
            <person name="Woyke T."/>
            <person name="Bristow J."/>
            <person name="Eisen J.A."/>
            <person name="Markowitz V."/>
            <person name="Hugenholtz P."/>
            <person name="Kyrpides N.C."/>
            <person name="Klenk H.P."/>
            <person name="Land M."/>
        </authorList>
    </citation>
    <scope>NUCLEOTIDE SEQUENCE [LARGE SCALE GENOMIC DNA]</scope>
    <source>
        <strain evidence="11">DSM 19672 / NBRC 101217 / Yu37-1</strain>
    </source>
</reference>
<protein>
    <recommendedName>
        <fullName evidence="7 8">Small ribosomal subunit protein bS20</fullName>
    </recommendedName>
</protein>
<dbReference type="SUPFAM" id="SSF46992">
    <property type="entry name" value="Ribosomal protein S20"/>
    <property type="match status" value="1"/>
</dbReference>
<feature type="compositionally biased region" description="Basic residues" evidence="9">
    <location>
        <begin position="1"/>
        <end position="11"/>
    </location>
</feature>
<organism evidence="10 11">
    <name type="scientific">Calditerrivibrio nitroreducens (strain DSM 19672 / NBRC 101217 / Yu37-1)</name>
    <dbReference type="NCBI Taxonomy" id="768670"/>
    <lineage>
        <taxon>Bacteria</taxon>
        <taxon>Pseudomonadati</taxon>
        <taxon>Deferribacterota</taxon>
        <taxon>Deferribacteres</taxon>
        <taxon>Deferribacterales</taxon>
        <taxon>Calditerrivibrionaceae</taxon>
    </lineage>
</organism>
<dbReference type="OrthoDB" id="9807974at2"/>
<dbReference type="STRING" id="768670.Calni_1710"/>
<comment type="similarity">
    <text evidence="2 8">Belongs to the bacterial ribosomal protein bS20 family.</text>
</comment>
<dbReference type="AlphaFoldDB" id="E4TFW0"/>
<evidence type="ECO:0000256" key="5">
    <source>
        <dbReference type="ARBA" id="ARBA00022980"/>
    </source>
</evidence>
<dbReference type="HOGENOM" id="CLU_160655_4_0_0"/>
<dbReference type="InterPro" id="IPR002583">
    <property type="entry name" value="Ribosomal_bS20"/>
</dbReference>
<evidence type="ECO:0000256" key="3">
    <source>
        <dbReference type="ARBA" id="ARBA00022730"/>
    </source>
</evidence>
<proteinExistence type="inferred from homology"/>
<evidence type="ECO:0000256" key="6">
    <source>
        <dbReference type="ARBA" id="ARBA00023274"/>
    </source>
</evidence>
<dbReference type="GO" id="GO:0070181">
    <property type="term" value="F:small ribosomal subunit rRNA binding"/>
    <property type="evidence" value="ECO:0007669"/>
    <property type="project" value="TreeGrafter"/>
</dbReference>
<evidence type="ECO:0000256" key="1">
    <source>
        <dbReference type="ARBA" id="ARBA00003134"/>
    </source>
</evidence>
<feature type="region of interest" description="Disordered" evidence="9">
    <location>
        <begin position="1"/>
        <end position="24"/>
    </location>
</feature>
<keyword evidence="11" id="KW-1185">Reference proteome</keyword>
<keyword evidence="6 8" id="KW-0687">Ribonucleoprotein</keyword>
<dbReference type="PANTHER" id="PTHR33398:SF1">
    <property type="entry name" value="SMALL RIBOSOMAL SUBUNIT PROTEIN BS20C"/>
    <property type="match status" value="1"/>
</dbReference>
<dbReference type="EMBL" id="CP002347">
    <property type="protein sequence ID" value="ADR19616.1"/>
    <property type="molecule type" value="Genomic_DNA"/>
</dbReference>
<keyword evidence="4 8" id="KW-0694">RNA-binding</keyword>
<reference key="1">
    <citation type="submission" date="2010-11" db="EMBL/GenBank/DDBJ databases">
        <title>The complete genome of chromosome of Calditerrivibrio nitroreducens DSM 19672.</title>
        <authorList>
            <consortium name="US DOE Joint Genome Institute (JGI-PGF)"/>
            <person name="Lucas S."/>
            <person name="Copeland A."/>
            <person name="Lapidus A."/>
            <person name="Bruce D."/>
            <person name="Goodwin L."/>
            <person name="Pitluck S."/>
            <person name="Kyrpides N."/>
            <person name="Mavromatis K."/>
            <person name="Ivanova N."/>
            <person name="Mikhailova N."/>
            <person name="Zeytun A."/>
            <person name="Brettin T."/>
            <person name="Detter J.C."/>
            <person name="Tapia R."/>
            <person name="Han C."/>
            <person name="Land M."/>
            <person name="Hauser L."/>
            <person name="Markowitz V."/>
            <person name="Cheng J.-F."/>
            <person name="Hugenholtz P."/>
            <person name="Woyke T."/>
            <person name="Wu D."/>
            <person name="Spring S."/>
            <person name="Schroeder M."/>
            <person name="Brambilla E."/>
            <person name="Klenk H.-P."/>
            <person name="Eisen J.A."/>
        </authorList>
    </citation>
    <scope>NUCLEOTIDE SEQUENCE [LARGE SCALE GENOMIC DNA]</scope>
    <source>
        <strain>DSM 19672</strain>
    </source>
</reference>
<name>E4TFW0_CALNY</name>
<evidence type="ECO:0000256" key="4">
    <source>
        <dbReference type="ARBA" id="ARBA00022884"/>
    </source>
</evidence>
<comment type="function">
    <text evidence="1 8">Binds directly to 16S ribosomal RNA.</text>
</comment>
<accession>E4TFW0</accession>
<dbReference type="Pfam" id="PF01649">
    <property type="entry name" value="Ribosomal_S20p"/>
    <property type="match status" value="1"/>
</dbReference>
<dbReference type="Gene3D" id="1.20.58.110">
    <property type="entry name" value="Ribosomal protein S20"/>
    <property type="match status" value="1"/>
</dbReference>
<dbReference type="KEGG" id="cni:Calni_1710"/>
<dbReference type="eggNOG" id="COG0268">
    <property type="taxonomic scope" value="Bacteria"/>
</dbReference>
<gene>
    <name evidence="8" type="primary">rpsT</name>
    <name evidence="10" type="ordered locus">Calni_1710</name>
</gene>
<dbReference type="FunFam" id="1.20.58.110:FF:000001">
    <property type="entry name" value="30S ribosomal protein S20"/>
    <property type="match status" value="1"/>
</dbReference>
<evidence type="ECO:0000256" key="9">
    <source>
        <dbReference type="SAM" id="MobiDB-lite"/>
    </source>
</evidence>
<evidence type="ECO:0000313" key="11">
    <source>
        <dbReference type="Proteomes" id="UP000007039"/>
    </source>
</evidence>
<evidence type="ECO:0000256" key="7">
    <source>
        <dbReference type="ARBA" id="ARBA00035136"/>
    </source>
</evidence>
<dbReference type="PANTHER" id="PTHR33398">
    <property type="entry name" value="30S RIBOSOMAL PROTEIN S20"/>
    <property type="match status" value="1"/>
</dbReference>
<evidence type="ECO:0000313" key="10">
    <source>
        <dbReference type="EMBL" id="ADR19616.1"/>
    </source>
</evidence>
<dbReference type="NCBIfam" id="TIGR00029">
    <property type="entry name" value="S20"/>
    <property type="match status" value="1"/>
</dbReference>
<dbReference type="RefSeq" id="WP_013451827.1">
    <property type="nucleotide sequence ID" value="NC_014758.1"/>
</dbReference>
<dbReference type="GO" id="GO:0005829">
    <property type="term" value="C:cytosol"/>
    <property type="evidence" value="ECO:0007669"/>
    <property type="project" value="TreeGrafter"/>
</dbReference>
<sequence length="89" mass="10232">MAHTASAKKRIRQTEKRNLRNRSYKSRMKTYIKKFLEVLKSGDLEKAESVFKEAQSVIAKTASKGVIHKNNAARRVSRLSEKLLTLKTK</sequence>
<dbReference type="HAMAP" id="MF_00500">
    <property type="entry name" value="Ribosomal_bS20"/>
    <property type="match status" value="1"/>
</dbReference>
<dbReference type="GO" id="GO:0003735">
    <property type="term" value="F:structural constituent of ribosome"/>
    <property type="evidence" value="ECO:0007669"/>
    <property type="project" value="InterPro"/>
</dbReference>
<dbReference type="GO" id="GO:0015935">
    <property type="term" value="C:small ribosomal subunit"/>
    <property type="evidence" value="ECO:0007669"/>
    <property type="project" value="TreeGrafter"/>
</dbReference>
<dbReference type="Proteomes" id="UP000007039">
    <property type="component" value="Chromosome"/>
</dbReference>